<dbReference type="InterPro" id="IPR006905">
    <property type="entry name" value="Flavin_halogenase"/>
</dbReference>
<dbReference type="PANTHER" id="PTHR43747:SF4">
    <property type="entry name" value="FLAVIN-DEPENDENT TRYPTOPHAN HALOGENASE"/>
    <property type="match status" value="1"/>
</dbReference>
<keyword evidence="2" id="KW-1185">Reference proteome</keyword>
<dbReference type="SUPFAM" id="SSF51905">
    <property type="entry name" value="FAD/NAD(P)-binding domain"/>
    <property type="match status" value="1"/>
</dbReference>
<dbReference type="InterPro" id="IPR050816">
    <property type="entry name" value="Flavin-dep_Halogenase_NPB"/>
</dbReference>
<dbReference type="InterPro" id="IPR036188">
    <property type="entry name" value="FAD/NAD-bd_sf"/>
</dbReference>
<gene>
    <name evidence="1" type="ORF">OIK40_06595</name>
</gene>
<dbReference type="PIRSF" id="PIRSF011396">
    <property type="entry name" value="Trp_halogenase"/>
    <property type="match status" value="1"/>
</dbReference>
<evidence type="ECO:0000313" key="1">
    <source>
        <dbReference type="EMBL" id="MDC8754311.1"/>
    </source>
</evidence>
<evidence type="ECO:0000313" key="2">
    <source>
        <dbReference type="Proteomes" id="UP001216558"/>
    </source>
</evidence>
<sequence>MTDTGSVRKLVIVGGGTAGWIAAAAFARLLGQRLEIELVESEAIGTVGVGEATIPQIIRLNAILGLDENEFLKATSGTFKLGIEFVDWGSKGSRYLHTFGDTGMNLGNVAFHHYWRRSTFAEPAPDPKGLWHYSLHQLAADQARFGKLDRVGNTAMTGLAYAYHFDASRYALFLRTYAESRGVTRTEGIVESVQRDGESGDITAITLKGGKRVAGDFFIDCTGFRSLLLGGELGVAYEDWSQWLPCDRALAVPSERLPTIVPYTRATAKDAGWQWRIPLQHRTGNGHVYSSGFVSDEDAADTLLAGLDTKPLGDPRPIRFTTGRRAAFWAQNCAAIGLSSGFLEPLESTSIHLIQSHVSRLIQLFPRSADAGAMREEYNRRCAAEFAQIRDFLILHYHRTDREDTEFWRYCKHMAVPDSLTHKLELFAASGRVGRDVDDLFRDASWVQVMLGQGVMPADYDPMADQPGDAQLTEFLANLRTIIERGVASLPTHEEYLARHCPAAMPVAAA</sequence>
<name>A0ABT5JP69_9SPHN</name>
<reference evidence="1 2" key="1">
    <citation type="submission" date="2022-10" db="EMBL/GenBank/DDBJ databases">
        <title>Erythrobacter sp. sf7 Genome sequencing.</title>
        <authorList>
            <person name="Park S."/>
        </authorList>
    </citation>
    <scope>NUCLEOTIDE SEQUENCE [LARGE SCALE GENOMIC DNA]</scope>
    <source>
        <strain evidence="2">sf7</strain>
    </source>
</reference>
<dbReference type="PANTHER" id="PTHR43747">
    <property type="entry name" value="FAD-BINDING PROTEIN"/>
    <property type="match status" value="1"/>
</dbReference>
<organism evidence="1 2">
    <name type="scientific">Erythrobacter fulvus</name>
    <dbReference type="NCBI Taxonomy" id="2987523"/>
    <lineage>
        <taxon>Bacteria</taxon>
        <taxon>Pseudomonadati</taxon>
        <taxon>Pseudomonadota</taxon>
        <taxon>Alphaproteobacteria</taxon>
        <taxon>Sphingomonadales</taxon>
        <taxon>Erythrobacteraceae</taxon>
        <taxon>Erythrobacter/Porphyrobacter group</taxon>
        <taxon>Erythrobacter</taxon>
    </lineage>
</organism>
<dbReference type="Gene3D" id="3.50.50.60">
    <property type="entry name" value="FAD/NAD(P)-binding domain"/>
    <property type="match status" value="1"/>
</dbReference>
<proteinExistence type="predicted"/>
<protein>
    <submittedName>
        <fullName evidence="1">Tryptophan 7-halogenase</fullName>
    </submittedName>
</protein>
<dbReference type="Proteomes" id="UP001216558">
    <property type="component" value="Unassembled WGS sequence"/>
</dbReference>
<dbReference type="EMBL" id="JAQQXQ010000004">
    <property type="protein sequence ID" value="MDC8754311.1"/>
    <property type="molecule type" value="Genomic_DNA"/>
</dbReference>
<dbReference type="RefSeq" id="WP_273677196.1">
    <property type="nucleotide sequence ID" value="NZ_JAQQXQ010000004.1"/>
</dbReference>
<dbReference type="InterPro" id="IPR033856">
    <property type="entry name" value="Trp_halogen"/>
</dbReference>
<comment type="caution">
    <text evidence="1">The sequence shown here is derived from an EMBL/GenBank/DDBJ whole genome shotgun (WGS) entry which is preliminary data.</text>
</comment>
<accession>A0ABT5JP69</accession>
<dbReference type="Pfam" id="PF04820">
    <property type="entry name" value="Trp_halogenase"/>
    <property type="match status" value="1"/>
</dbReference>